<keyword evidence="3 4" id="KW-0418">Kinase</keyword>
<comment type="similarity">
    <text evidence="1 4">Belongs to the glycerate kinase type-1 family.</text>
</comment>
<dbReference type="AlphaFoldDB" id="A0A7X2NLG3"/>
<evidence type="ECO:0000313" key="5">
    <source>
        <dbReference type="EMBL" id="MSS36876.1"/>
    </source>
</evidence>
<keyword evidence="2 4" id="KW-0808">Transferase</keyword>
<dbReference type="GO" id="GO:0008887">
    <property type="term" value="F:glycerate kinase activity"/>
    <property type="evidence" value="ECO:0007669"/>
    <property type="project" value="UniProtKB-UniRule"/>
</dbReference>
<dbReference type="SUPFAM" id="SSF110738">
    <property type="entry name" value="Glycerate kinase I"/>
    <property type="match status" value="1"/>
</dbReference>
<sequence>MKLLFASDSFKGTLSSRQTIELLTKAAREVFGSCECAGVLVADGGEGTIDAVIAANQGKRLQVPVHGPLMERREAYYGKLDERRAILEMAAASGLPMVPLELREPRNTTTYGTGELLKDALDHGFTDISIAIGGSATNDGGMGCMRALGVRFLDADGIELEGRGADLARVVHIDCSGMDKRIAQAKFTVMCDVNNPLCGKNGATYTFGKQKGGSPKALDELEAGMQNYRDVLIRELGINPDKIPGSGAAGGLGAALLVFCRAVLKSGIETVLDLIDFDKQLEGVSLVITGEGQTDWQSCFGKVIQGVGCRCKSHGIPVIALVGSMGDGAEQIFDYGICSMVTTINGVMGLEEALHNAEELYYNGAVRMFRLLHVGMGLGANGERDEV</sequence>
<evidence type="ECO:0000256" key="2">
    <source>
        <dbReference type="ARBA" id="ARBA00022679"/>
    </source>
</evidence>
<name>A0A7X2NLG3_9CLOT</name>
<dbReference type="InterPro" id="IPR018193">
    <property type="entry name" value="Glyc_kinase_flavodox-like_fold"/>
</dbReference>
<evidence type="ECO:0000256" key="1">
    <source>
        <dbReference type="ARBA" id="ARBA00006284"/>
    </source>
</evidence>
<dbReference type="PIRSF" id="PIRSF006078">
    <property type="entry name" value="GlxK"/>
    <property type="match status" value="1"/>
</dbReference>
<dbReference type="Pfam" id="PF02595">
    <property type="entry name" value="Gly_kinase"/>
    <property type="match status" value="1"/>
</dbReference>
<dbReference type="Gene3D" id="3.90.1510.10">
    <property type="entry name" value="Glycerate kinase, domain 2"/>
    <property type="match status" value="1"/>
</dbReference>
<reference evidence="5 6" key="1">
    <citation type="submission" date="2019-08" db="EMBL/GenBank/DDBJ databases">
        <title>In-depth cultivation of the pig gut microbiome towards novel bacterial diversity and tailored functional studies.</title>
        <authorList>
            <person name="Wylensek D."/>
            <person name="Hitch T.C.A."/>
            <person name="Clavel T."/>
        </authorList>
    </citation>
    <scope>NUCLEOTIDE SEQUENCE [LARGE SCALE GENOMIC DNA]</scope>
    <source>
        <strain evidence="5 6">WCA-389-WT-23D1</strain>
    </source>
</reference>
<dbReference type="EMBL" id="VUMD01000007">
    <property type="protein sequence ID" value="MSS36876.1"/>
    <property type="molecule type" value="Genomic_DNA"/>
</dbReference>
<dbReference type="InterPro" id="IPR018197">
    <property type="entry name" value="Glycerate_kinase_RE-like"/>
</dbReference>
<protein>
    <submittedName>
        <fullName evidence="5">Glycerate kinase</fullName>
    </submittedName>
</protein>
<gene>
    <name evidence="5" type="ORF">FYJ39_09880</name>
</gene>
<comment type="caution">
    <text evidence="5">The sequence shown here is derived from an EMBL/GenBank/DDBJ whole genome shotgun (WGS) entry which is preliminary data.</text>
</comment>
<dbReference type="GO" id="GO:0031388">
    <property type="term" value="P:organic acid phosphorylation"/>
    <property type="evidence" value="ECO:0007669"/>
    <property type="project" value="UniProtKB-UniRule"/>
</dbReference>
<keyword evidence="6" id="KW-1185">Reference proteome</keyword>
<evidence type="ECO:0000313" key="6">
    <source>
        <dbReference type="Proteomes" id="UP000429958"/>
    </source>
</evidence>
<proteinExistence type="inferred from homology"/>
<dbReference type="RefSeq" id="WP_154472311.1">
    <property type="nucleotide sequence ID" value="NZ_DBEWUL010000094.1"/>
</dbReference>
<dbReference type="PANTHER" id="PTHR21599:SF0">
    <property type="entry name" value="GLYCERATE KINASE"/>
    <property type="match status" value="1"/>
</dbReference>
<dbReference type="InterPro" id="IPR004381">
    <property type="entry name" value="Glycerate_kinase"/>
</dbReference>
<organism evidence="5 6">
    <name type="scientific">Clostridium porci</name>
    <dbReference type="NCBI Taxonomy" id="2605778"/>
    <lineage>
        <taxon>Bacteria</taxon>
        <taxon>Bacillati</taxon>
        <taxon>Bacillota</taxon>
        <taxon>Clostridia</taxon>
        <taxon>Eubacteriales</taxon>
        <taxon>Clostridiaceae</taxon>
        <taxon>Clostridium</taxon>
    </lineage>
</organism>
<evidence type="ECO:0000256" key="3">
    <source>
        <dbReference type="ARBA" id="ARBA00022777"/>
    </source>
</evidence>
<dbReference type="Gene3D" id="3.40.50.10350">
    <property type="entry name" value="Glycerate kinase, domain 1"/>
    <property type="match status" value="1"/>
</dbReference>
<accession>A0A7X2NLG3</accession>
<dbReference type="PANTHER" id="PTHR21599">
    <property type="entry name" value="GLYCERATE KINASE"/>
    <property type="match status" value="1"/>
</dbReference>
<dbReference type="InterPro" id="IPR036129">
    <property type="entry name" value="Glycerate_kinase_sf"/>
</dbReference>
<evidence type="ECO:0000256" key="4">
    <source>
        <dbReference type="PIRNR" id="PIRNR006078"/>
    </source>
</evidence>
<dbReference type="Proteomes" id="UP000429958">
    <property type="component" value="Unassembled WGS sequence"/>
</dbReference>
<dbReference type="NCBIfam" id="TIGR00045">
    <property type="entry name" value="glycerate kinase"/>
    <property type="match status" value="1"/>
</dbReference>